<name>A0A4R2NRB7_9BACL</name>
<dbReference type="RefSeq" id="WP_132747012.1">
    <property type="nucleotide sequence ID" value="NZ_SLXK01000025.1"/>
</dbReference>
<evidence type="ECO:0000313" key="1">
    <source>
        <dbReference type="EMBL" id="TCP24453.1"/>
    </source>
</evidence>
<reference evidence="1 2" key="1">
    <citation type="submission" date="2019-03" db="EMBL/GenBank/DDBJ databases">
        <title>Genomic Encyclopedia of Type Strains, Phase IV (KMG-IV): sequencing the most valuable type-strain genomes for metagenomic binning, comparative biology and taxonomic classification.</title>
        <authorList>
            <person name="Goeker M."/>
        </authorList>
    </citation>
    <scope>NUCLEOTIDE SEQUENCE [LARGE SCALE GENOMIC DNA]</scope>
    <source>
        <strain evidence="1 2">DSM 19377</strain>
    </source>
</reference>
<comment type="caution">
    <text evidence="1">The sequence shown here is derived from an EMBL/GenBank/DDBJ whole genome shotgun (WGS) entry which is preliminary data.</text>
</comment>
<proteinExistence type="predicted"/>
<accession>A0A4R2NRB7</accession>
<dbReference type="OrthoDB" id="2858365at2"/>
<keyword evidence="2" id="KW-1185">Reference proteome</keyword>
<dbReference type="AlphaFoldDB" id="A0A4R2NRB7"/>
<organism evidence="1 2">
    <name type="scientific">Scopulibacillus darangshiensis</name>
    <dbReference type="NCBI Taxonomy" id="442528"/>
    <lineage>
        <taxon>Bacteria</taxon>
        <taxon>Bacillati</taxon>
        <taxon>Bacillota</taxon>
        <taxon>Bacilli</taxon>
        <taxon>Bacillales</taxon>
        <taxon>Sporolactobacillaceae</taxon>
        <taxon>Scopulibacillus</taxon>
    </lineage>
</organism>
<sequence length="220" mass="25233">MGKKNRGETTKLSIKLSIKAFKRIERASENLNLSKAGVISFALANIFKNAPSMTNVLNLEQQVILEPDNFSLTIKKDFALKIDELQKQLGMKKNHFMGLLISDYFERLEEHSPVLKNDLNTDPKQMMIQVNEDLKKKIVDYSEKHYIPISGLISYCILNGPINYLPIYKTDEYETIFTRVPAYIIDLVKKGAERHSVPDHFYAALCCHKAFTSDNKIFDV</sequence>
<protein>
    <submittedName>
        <fullName evidence="1">Uncharacterized protein</fullName>
    </submittedName>
</protein>
<dbReference type="Proteomes" id="UP000295416">
    <property type="component" value="Unassembled WGS sequence"/>
</dbReference>
<evidence type="ECO:0000313" key="2">
    <source>
        <dbReference type="Proteomes" id="UP000295416"/>
    </source>
</evidence>
<gene>
    <name evidence="1" type="ORF">EV207_12513</name>
</gene>
<dbReference type="EMBL" id="SLXK01000025">
    <property type="protein sequence ID" value="TCP24453.1"/>
    <property type="molecule type" value="Genomic_DNA"/>
</dbReference>